<name>A0A3M3FKZ5_PSESG</name>
<protein>
    <submittedName>
        <fullName evidence="1">Uncharacterized protein</fullName>
    </submittedName>
</protein>
<dbReference type="EMBL" id="RBON01000305">
    <property type="protein sequence ID" value="RMM62561.1"/>
    <property type="molecule type" value="Genomic_DNA"/>
</dbReference>
<evidence type="ECO:0000313" key="1">
    <source>
        <dbReference type="EMBL" id="RMM62561.1"/>
    </source>
</evidence>
<gene>
    <name evidence="1" type="ORF">ALQ73_102726</name>
</gene>
<proteinExistence type="predicted"/>
<sequence>MNIGLDKIQLYELITQRAVRSPCPAGWRMAASGVRQRVFLSWRAARLRALAIMCIADG</sequence>
<reference evidence="1 2" key="1">
    <citation type="submission" date="2018-08" db="EMBL/GenBank/DDBJ databases">
        <title>Recombination of ecologically and evolutionarily significant loci maintains genetic cohesion in the Pseudomonas syringae species complex.</title>
        <authorList>
            <person name="Dillon M."/>
            <person name="Thakur S."/>
            <person name="Almeida R.N.D."/>
            <person name="Weir B.S."/>
            <person name="Guttman D.S."/>
        </authorList>
    </citation>
    <scope>NUCLEOTIDE SEQUENCE [LARGE SCALE GENOMIC DNA]</scope>
    <source>
        <strain evidence="1 2">ICMP 4324</strain>
    </source>
</reference>
<dbReference type="AlphaFoldDB" id="A0A3M3FKZ5"/>
<accession>A0A3M3FKZ5</accession>
<dbReference type="Proteomes" id="UP000276829">
    <property type="component" value="Unassembled WGS sequence"/>
</dbReference>
<organism evidence="1 2">
    <name type="scientific">Pseudomonas savastanoi pv. glycinea</name>
    <name type="common">Pseudomonas syringae pv. glycinea</name>
    <dbReference type="NCBI Taxonomy" id="318"/>
    <lineage>
        <taxon>Bacteria</taxon>
        <taxon>Pseudomonadati</taxon>
        <taxon>Pseudomonadota</taxon>
        <taxon>Gammaproteobacteria</taxon>
        <taxon>Pseudomonadales</taxon>
        <taxon>Pseudomonadaceae</taxon>
        <taxon>Pseudomonas</taxon>
    </lineage>
</organism>
<evidence type="ECO:0000313" key="2">
    <source>
        <dbReference type="Proteomes" id="UP000276829"/>
    </source>
</evidence>
<comment type="caution">
    <text evidence="1">The sequence shown here is derived from an EMBL/GenBank/DDBJ whole genome shotgun (WGS) entry which is preliminary data.</text>
</comment>